<name>A0ACB9HZ31_9ASTR</name>
<gene>
    <name evidence="1" type="ORF">L1987_28807</name>
</gene>
<evidence type="ECO:0000313" key="2">
    <source>
        <dbReference type="Proteomes" id="UP001056120"/>
    </source>
</evidence>
<organism evidence="1 2">
    <name type="scientific">Smallanthus sonchifolius</name>
    <dbReference type="NCBI Taxonomy" id="185202"/>
    <lineage>
        <taxon>Eukaryota</taxon>
        <taxon>Viridiplantae</taxon>
        <taxon>Streptophyta</taxon>
        <taxon>Embryophyta</taxon>
        <taxon>Tracheophyta</taxon>
        <taxon>Spermatophyta</taxon>
        <taxon>Magnoliopsida</taxon>
        <taxon>eudicotyledons</taxon>
        <taxon>Gunneridae</taxon>
        <taxon>Pentapetalae</taxon>
        <taxon>asterids</taxon>
        <taxon>campanulids</taxon>
        <taxon>Asterales</taxon>
        <taxon>Asteraceae</taxon>
        <taxon>Asteroideae</taxon>
        <taxon>Heliantheae alliance</taxon>
        <taxon>Millerieae</taxon>
        <taxon>Smallanthus</taxon>
    </lineage>
</organism>
<evidence type="ECO:0000313" key="1">
    <source>
        <dbReference type="EMBL" id="KAI3800713.1"/>
    </source>
</evidence>
<sequence length="126" mass="14107">MESCYEGGGLACLLQLVEARTPIIAWMDSASISIPKKSIIDICNYDRRKRRIRNQSRGEEVVEKLNAYGLSNIVFHQLDINNPSSIVCLAEFVQKHFGKLDILAAEALNAIATDLHPKICRHKKTA</sequence>
<reference evidence="1 2" key="2">
    <citation type="journal article" date="2022" name="Mol. Ecol. Resour.">
        <title>The genomes of chicory, endive, great burdock and yacon provide insights into Asteraceae paleo-polyploidization history and plant inulin production.</title>
        <authorList>
            <person name="Fan W."/>
            <person name="Wang S."/>
            <person name="Wang H."/>
            <person name="Wang A."/>
            <person name="Jiang F."/>
            <person name="Liu H."/>
            <person name="Zhao H."/>
            <person name="Xu D."/>
            <person name="Zhang Y."/>
        </authorList>
    </citation>
    <scope>NUCLEOTIDE SEQUENCE [LARGE SCALE GENOMIC DNA]</scope>
    <source>
        <strain evidence="2">cv. Yunnan</strain>
        <tissue evidence="1">Leaves</tissue>
    </source>
</reference>
<dbReference type="EMBL" id="CM042027">
    <property type="protein sequence ID" value="KAI3800713.1"/>
    <property type="molecule type" value="Genomic_DNA"/>
</dbReference>
<reference evidence="2" key="1">
    <citation type="journal article" date="2022" name="Mol. Ecol. Resour.">
        <title>The genomes of chicory, endive, great burdock and yacon provide insights into Asteraceae palaeo-polyploidization history and plant inulin production.</title>
        <authorList>
            <person name="Fan W."/>
            <person name="Wang S."/>
            <person name="Wang H."/>
            <person name="Wang A."/>
            <person name="Jiang F."/>
            <person name="Liu H."/>
            <person name="Zhao H."/>
            <person name="Xu D."/>
            <person name="Zhang Y."/>
        </authorList>
    </citation>
    <scope>NUCLEOTIDE SEQUENCE [LARGE SCALE GENOMIC DNA]</scope>
    <source>
        <strain evidence="2">cv. Yunnan</strain>
    </source>
</reference>
<comment type="caution">
    <text evidence="1">The sequence shown here is derived from an EMBL/GenBank/DDBJ whole genome shotgun (WGS) entry which is preliminary data.</text>
</comment>
<accession>A0ACB9HZ31</accession>
<protein>
    <submittedName>
        <fullName evidence="1">Uncharacterized protein</fullName>
    </submittedName>
</protein>
<dbReference type="Proteomes" id="UP001056120">
    <property type="component" value="Linkage Group LG10"/>
</dbReference>
<keyword evidence="2" id="KW-1185">Reference proteome</keyword>
<proteinExistence type="predicted"/>